<name>A0A2U9ILU5_9CREN</name>
<proteinExistence type="predicted"/>
<keyword evidence="1" id="KW-0472">Membrane</keyword>
<dbReference type="Proteomes" id="UP000248410">
    <property type="component" value="Chromosome"/>
</dbReference>
<dbReference type="RefSeq" id="WP_110379774.1">
    <property type="nucleotide sequence ID" value="NZ_CP029288.2"/>
</dbReference>
<keyword evidence="3" id="KW-1185">Reference proteome</keyword>
<reference evidence="2 3" key="1">
    <citation type="submission" date="2018-05" db="EMBL/GenBank/DDBJ databases">
        <title>Complete Genome Sequences of Extremely Thermoacidophilic, Metal-Mobilizing Type-Strain Members of the Archaeal Family Sulfolobaceae: Acidianus brierleyi DSM-1651T, Acidianus sulfidivorans DSM-18786T, Metallosphaera hakonensis DSM-7519T, and Metallosphaera prunae DSM-10039T.</title>
        <authorList>
            <person name="Counts J.A."/>
            <person name="Kelly R.M."/>
        </authorList>
    </citation>
    <scope>NUCLEOTIDE SEQUENCE [LARGE SCALE GENOMIC DNA]</scope>
    <source>
        <strain evidence="2 3">JP7</strain>
    </source>
</reference>
<feature type="transmembrane region" description="Helical" evidence="1">
    <location>
        <begin position="5"/>
        <end position="26"/>
    </location>
</feature>
<dbReference type="OrthoDB" id="384685at2157"/>
<keyword evidence="1" id="KW-0812">Transmembrane</keyword>
<dbReference type="GeneID" id="36837198"/>
<dbReference type="EMBL" id="CP029288">
    <property type="protein sequence ID" value="AWR96884.1"/>
    <property type="molecule type" value="Genomic_DNA"/>
</dbReference>
<accession>A0A2U9ILU5</accession>
<protein>
    <submittedName>
        <fullName evidence="2">Uncharacterized protein</fullName>
    </submittedName>
</protein>
<dbReference type="KEGG" id="asul:DFR86_04475"/>
<gene>
    <name evidence="2" type="ORF">DFR86_04475</name>
</gene>
<organism evidence="2 3">
    <name type="scientific">Acidianus sulfidivorans JP7</name>
    <dbReference type="NCBI Taxonomy" id="619593"/>
    <lineage>
        <taxon>Archaea</taxon>
        <taxon>Thermoproteota</taxon>
        <taxon>Thermoprotei</taxon>
        <taxon>Sulfolobales</taxon>
        <taxon>Sulfolobaceae</taxon>
        <taxon>Acidianus</taxon>
    </lineage>
</organism>
<evidence type="ECO:0000256" key="1">
    <source>
        <dbReference type="SAM" id="Phobius"/>
    </source>
</evidence>
<keyword evidence="1" id="KW-1133">Transmembrane helix</keyword>
<dbReference type="AlphaFoldDB" id="A0A2U9ILU5"/>
<evidence type="ECO:0000313" key="3">
    <source>
        <dbReference type="Proteomes" id="UP000248410"/>
    </source>
</evidence>
<feature type="transmembrane region" description="Helical" evidence="1">
    <location>
        <begin position="128"/>
        <end position="148"/>
    </location>
</feature>
<evidence type="ECO:0000313" key="2">
    <source>
        <dbReference type="EMBL" id="AWR96884.1"/>
    </source>
</evidence>
<sequence>MKIKLFLISLIVIILGIAGIILSYIVSSQVIYSTHIEKSLGDFSSTSINLPQSYNVMRITGKVNGSINLYLINYVGNEIILGKNINGSISIVTTDRDYNTLFILNNNYPSNFTLDIEIYNSSLATNGYIISSIVLGFGFILMMYSIFFRKQKISNKIKIKHKSK</sequence>